<keyword evidence="5 7" id="KW-0472">Membrane</keyword>
<comment type="subcellular location">
    <subcellularLocation>
        <location evidence="1">Membrane</location>
        <topology evidence="1">Multi-pass membrane protein</topology>
    </subcellularLocation>
</comment>
<feature type="transmembrane region" description="Helical" evidence="7">
    <location>
        <begin position="357"/>
        <end position="377"/>
    </location>
</feature>
<keyword evidence="10" id="KW-1185">Reference proteome</keyword>
<feature type="transmembrane region" description="Helical" evidence="7">
    <location>
        <begin position="383"/>
        <end position="401"/>
    </location>
</feature>
<dbReference type="SUPFAM" id="SSF103481">
    <property type="entry name" value="Multidrug resistance efflux transporter EmrE"/>
    <property type="match status" value="1"/>
</dbReference>
<evidence type="ECO:0000256" key="6">
    <source>
        <dbReference type="SAM" id="MobiDB-lite"/>
    </source>
</evidence>
<feature type="domain" description="EamA" evidence="8">
    <location>
        <begin position="263"/>
        <end position="400"/>
    </location>
</feature>
<evidence type="ECO:0000256" key="7">
    <source>
        <dbReference type="SAM" id="Phobius"/>
    </source>
</evidence>
<dbReference type="PANTHER" id="PTHR31218">
    <property type="entry name" value="WAT1-RELATED PROTEIN"/>
    <property type="match status" value="1"/>
</dbReference>
<evidence type="ECO:0000259" key="8">
    <source>
        <dbReference type="Pfam" id="PF00892"/>
    </source>
</evidence>
<evidence type="ECO:0000256" key="1">
    <source>
        <dbReference type="ARBA" id="ARBA00004141"/>
    </source>
</evidence>
<evidence type="ECO:0000256" key="5">
    <source>
        <dbReference type="ARBA" id="ARBA00023136"/>
    </source>
</evidence>
<evidence type="ECO:0000256" key="4">
    <source>
        <dbReference type="ARBA" id="ARBA00022989"/>
    </source>
</evidence>
<dbReference type="GO" id="GO:0022857">
    <property type="term" value="F:transmembrane transporter activity"/>
    <property type="evidence" value="ECO:0007669"/>
    <property type="project" value="InterPro"/>
</dbReference>
<keyword evidence="4 7" id="KW-1133">Transmembrane helix</keyword>
<protein>
    <recommendedName>
        <fullName evidence="8">EamA domain-containing protein</fullName>
    </recommendedName>
</protein>
<name>A0AA88RCH2_9ASTE</name>
<feature type="transmembrane region" description="Helical" evidence="7">
    <location>
        <begin position="215"/>
        <end position="233"/>
    </location>
</feature>
<feature type="transmembrane region" description="Helical" evidence="7">
    <location>
        <begin position="47"/>
        <end position="69"/>
    </location>
</feature>
<sequence>MGDQRPWVVFSLAFSKLKPYLAMVSLQFGYAGMYIITMVSLKRGMSHWVLVVYRHVVATLVIAPFALVLERSVSFSGPAQGKGDTQWERPVTHLTCPASCIGDCAKSDVLRFRPLSVIVAALEENKAKDDSLNLPQNYATWFTRVCIIILVTECRCILLLITRPVIDQNLYYVGMKDTSATFAAATVNVLPALTFIMALMFRLEKVNIKKVHSQAKVIGTIITVTGAMVMTLYKGPIVDILWYSHGSSHRSSSSTSGQHWVTGTLMLLGCTGGWSGFFILQSITLKEYPAELSLTALICLMGMVEGGVAALVMERDLSAWSIGFDSRLLAAVYSGVVCSGIAYYVQGVVNKIRGPVFVTAFSPLCMIITAVLGAIVLAEQVHLGSLVGAVIIVIGLYSVVWGKGKDHTLTDEKAGKVQELPTSGMSNGDNVTGSAVQITIKPKIAQSLEP</sequence>
<dbReference type="Pfam" id="PF00892">
    <property type="entry name" value="EamA"/>
    <property type="match status" value="1"/>
</dbReference>
<keyword evidence="3 7" id="KW-0812">Transmembrane</keyword>
<comment type="similarity">
    <text evidence="2">Belongs to the drug/metabolite transporter (DMT) superfamily. Plant drug/metabolite exporter (P-DME) (TC 2.A.7.4) family.</text>
</comment>
<feature type="region of interest" description="Disordered" evidence="6">
    <location>
        <begin position="412"/>
        <end position="431"/>
    </location>
</feature>
<evidence type="ECO:0000313" key="10">
    <source>
        <dbReference type="Proteomes" id="UP001187471"/>
    </source>
</evidence>
<feature type="transmembrane region" description="Helical" evidence="7">
    <location>
        <begin position="328"/>
        <end position="345"/>
    </location>
</feature>
<dbReference type="InterPro" id="IPR037185">
    <property type="entry name" value="EmrE-like"/>
</dbReference>
<feature type="transmembrane region" description="Helical" evidence="7">
    <location>
        <begin position="260"/>
        <end position="280"/>
    </location>
</feature>
<dbReference type="AlphaFoldDB" id="A0AA88RCH2"/>
<evidence type="ECO:0000256" key="2">
    <source>
        <dbReference type="ARBA" id="ARBA00007635"/>
    </source>
</evidence>
<feature type="transmembrane region" description="Helical" evidence="7">
    <location>
        <begin position="20"/>
        <end position="41"/>
    </location>
</feature>
<feature type="transmembrane region" description="Helical" evidence="7">
    <location>
        <begin position="182"/>
        <end position="203"/>
    </location>
</feature>
<feature type="transmembrane region" description="Helical" evidence="7">
    <location>
        <begin position="292"/>
        <end position="313"/>
    </location>
</feature>
<gene>
    <name evidence="9" type="ORF">RJ640_021937</name>
</gene>
<organism evidence="9 10">
    <name type="scientific">Escallonia rubra</name>
    <dbReference type="NCBI Taxonomy" id="112253"/>
    <lineage>
        <taxon>Eukaryota</taxon>
        <taxon>Viridiplantae</taxon>
        <taxon>Streptophyta</taxon>
        <taxon>Embryophyta</taxon>
        <taxon>Tracheophyta</taxon>
        <taxon>Spermatophyta</taxon>
        <taxon>Magnoliopsida</taxon>
        <taxon>eudicotyledons</taxon>
        <taxon>Gunneridae</taxon>
        <taxon>Pentapetalae</taxon>
        <taxon>asterids</taxon>
        <taxon>campanulids</taxon>
        <taxon>Escalloniales</taxon>
        <taxon>Escalloniaceae</taxon>
        <taxon>Escallonia</taxon>
    </lineage>
</organism>
<feature type="compositionally biased region" description="Polar residues" evidence="6">
    <location>
        <begin position="420"/>
        <end position="431"/>
    </location>
</feature>
<accession>A0AA88RCH2</accession>
<dbReference type="Proteomes" id="UP001187471">
    <property type="component" value="Unassembled WGS sequence"/>
</dbReference>
<reference evidence="9" key="1">
    <citation type="submission" date="2022-12" db="EMBL/GenBank/DDBJ databases">
        <title>Draft genome assemblies for two species of Escallonia (Escalloniales).</title>
        <authorList>
            <person name="Chanderbali A."/>
            <person name="Dervinis C."/>
            <person name="Anghel I."/>
            <person name="Soltis D."/>
            <person name="Soltis P."/>
            <person name="Zapata F."/>
        </authorList>
    </citation>
    <scope>NUCLEOTIDE SEQUENCE</scope>
    <source>
        <strain evidence="9">UCBG92.1500</strain>
        <tissue evidence="9">Leaf</tissue>
    </source>
</reference>
<dbReference type="InterPro" id="IPR030184">
    <property type="entry name" value="WAT1-related"/>
</dbReference>
<proteinExistence type="inferred from homology"/>
<dbReference type="InterPro" id="IPR000620">
    <property type="entry name" value="EamA_dom"/>
</dbReference>
<evidence type="ECO:0000313" key="9">
    <source>
        <dbReference type="EMBL" id="KAK2976226.1"/>
    </source>
</evidence>
<evidence type="ECO:0000256" key="3">
    <source>
        <dbReference type="ARBA" id="ARBA00022692"/>
    </source>
</evidence>
<comment type="caution">
    <text evidence="9">The sequence shown here is derived from an EMBL/GenBank/DDBJ whole genome shotgun (WGS) entry which is preliminary data.</text>
</comment>
<dbReference type="GO" id="GO:0016020">
    <property type="term" value="C:membrane"/>
    <property type="evidence" value="ECO:0007669"/>
    <property type="project" value="UniProtKB-SubCell"/>
</dbReference>
<dbReference type="EMBL" id="JAVXUO010002101">
    <property type="protein sequence ID" value="KAK2976226.1"/>
    <property type="molecule type" value="Genomic_DNA"/>
</dbReference>